<reference evidence="8 9" key="1">
    <citation type="journal article" date="2013" name="BMC Microbiol.">
        <title>Identification of the type II cytochrome c maturation pathway in anammox bacteria by comparative genomics.</title>
        <authorList>
            <person name="Ferousi C."/>
            <person name="Speth D.R."/>
            <person name="Reimann J."/>
            <person name="Op den Camp H.J."/>
            <person name="Allen J.W."/>
            <person name="Keltjens J.T."/>
            <person name="Jetten M.S."/>
        </authorList>
    </citation>
    <scope>NUCLEOTIDE SEQUENCE [LARGE SCALE GENOMIC DNA]</scope>
    <source>
        <strain evidence="8">RU1</strain>
    </source>
</reference>
<feature type="transmembrane region" description="Helical" evidence="6">
    <location>
        <begin position="20"/>
        <end position="44"/>
    </location>
</feature>
<evidence type="ECO:0000256" key="4">
    <source>
        <dbReference type="ARBA" id="ARBA00022989"/>
    </source>
</evidence>
<evidence type="ECO:0000256" key="3">
    <source>
        <dbReference type="ARBA" id="ARBA00022692"/>
    </source>
</evidence>
<keyword evidence="9" id="KW-1185">Reference proteome</keyword>
<feature type="domain" description="ABC3 transporter permease C-terminal" evidence="7">
    <location>
        <begin position="262"/>
        <end position="374"/>
    </location>
</feature>
<evidence type="ECO:0000256" key="6">
    <source>
        <dbReference type="SAM" id="Phobius"/>
    </source>
</evidence>
<comment type="caution">
    <text evidence="8">The sequence shown here is derived from an EMBL/GenBank/DDBJ whole genome shotgun (WGS) entry which is preliminary data.</text>
</comment>
<dbReference type="GO" id="GO:0005886">
    <property type="term" value="C:plasma membrane"/>
    <property type="evidence" value="ECO:0007669"/>
    <property type="project" value="UniProtKB-SubCell"/>
</dbReference>
<gene>
    <name evidence="8" type="ORF">BROFUL_01595</name>
</gene>
<keyword evidence="4 6" id="KW-1133">Transmembrane helix</keyword>
<sequence>MHLFRIIFKNTFRHKLRASLTILGVTVVILAFGLLRTVVSAWYAGVEASSASRLVTRNSISLVFSLPISYKEKIRQIPGVKIVSYGNWFGGIYIDEKNFFANFAVEPKSYLELYPEYLLLPDQMAAFLRDRRAAIAGEKLAIKYGWELGDAITLKGTIFPGNWEFILRGIYRGRDKSTDETQFFFHWNYLNEMMKISAPRRADQTGFYLIGVDNPDLAEEVSVAVDHTFKNSLAETLTETEKAFQMSFVSMSEAIVVAIQLVSFVVIIIIMAVLANTMAMTARERIGEYAILKTLGFGARYLAALIFGESLFISLIGCTIGIACTFPIAKIFGAVMGTFFPVFHVATKTICLDIAASLLVGLVAAIIPTWRAIEIRIADGLRRMG</sequence>
<dbReference type="InterPro" id="IPR051125">
    <property type="entry name" value="ABC-4/HrtB_transporter"/>
</dbReference>
<accession>A0A0M2UUD9</accession>
<keyword evidence="5 6" id="KW-0472">Membrane</keyword>
<comment type="subcellular location">
    <subcellularLocation>
        <location evidence="1">Cell membrane</location>
        <topology evidence="1">Multi-pass membrane protein</topology>
    </subcellularLocation>
</comment>
<evidence type="ECO:0000256" key="1">
    <source>
        <dbReference type="ARBA" id="ARBA00004651"/>
    </source>
</evidence>
<feature type="transmembrane region" description="Helical" evidence="6">
    <location>
        <begin position="301"/>
        <end position="334"/>
    </location>
</feature>
<organism evidence="8 9">
    <name type="scientific">Candidatus Brocadia fulgida</name>
    <dbReference type="NCBI Taxonomy" id="380242"/>
    <lineage>
        <taxon>Bacteria</taxon>
        <taxon>Pseudomonadati</taxon>
        <taxon>Planctomycetota</taxon>
        <taxon>Candidatus Brocadiia</taxon>
        <taxon>Candidatus Brocadiales</taxon>
        <taxon>Candidatus Brocadiaceae</taxon>
        <taxon>Candidatus Brocadia</taxon>
    </lineage>
</organism>
<feature type="transmembrane region" description="Helical" evidence="6">
    <location>
        <begin position="254"/>
        <end position="280"/>
    </location>
</feature>
<dbReference type="PATRIC" id="fig|380242.3.peg.1974"/>
<evidence type="ECO:0000256" key="2">
    <source>
        <dbReference type="ARBA" id="ARBA00022475"/>
    </source>
</evidence>
<feature type="transmembrane region" description="Helical" evidence="6">
    <location>
        <begin position="354"/>
        <end position="373"/>
    </location>
</feature>
<dbReference type="PANTHER" id="PTHR43738:SF3">
    <property type="entry name" value="ABC TRANSPORTER PERMEASE"/>
    <property type="match status" value="1"/>
</dbReference>
<dbReference type="AlphaFoldDB" id="A0A0M2UUD9"/>
<dbReference type="InterPro" id="IPR003838">
    <property type="entry name" value="ABC3_permease_C"/>
</dbReference>
<evidence type="ECO:0000259" key="7">
    <source>
        <dbReference type="Pfam" id="PF02687"/>
    </source>
</evidence>
<keyword evidence="3 6" id="KW-0812">Transmembrane</keyword>
<dbReference type="PANTHER" id="PTHR43738">
    <property type="entry name" value="ABC TRANSPORTER, MEMBRANE PROTEIN"/>
    <property type="match status" value="1"/>
</dbReference>
<evidence type="ECO:0000313" key="8">
    <source>
        <dbReference type="EMBL" id="KKO19663.1"/>
    </source>
</evidence>
<dbReference type="Pfam" id="PF02687">
    <property type="entry name" value="FtsX"/>
    <property type="match status" value="1"/>
</dbReference>
<keyword evidence="2" id="KW-1003">Cell membrane</keyword>
<evidence type="ECO:0000313" key="9">
    <source>
        <dbReference type="Proteomes" id="UP000034954"/>
    </source>
</evidence>
<dbReference type="Proteomes" id="UP000034954">
    <property type="component" value="Unassembled WGS sequence"/>
</dbReference>
<proteinExistence type="predicted"/>
<dbReference type="EMBL" id="LAQJ01000169">
    <property type="protein sequence ID" value="KKO19663.1"/>
    <property type="molecule type" value="Genomic_DNA"/>
</dbReference>
<name>A0A0M2UUD9_9BACT</name>
<evidence type="ECO:0000256" key="5">
    <source>
        <dbReference type="ARBA" id="ARBA00023136"/>
    </source>
</evidence>
<protein>
    <submittedName>
        <fullName evidence="8">ABC transporter permease component</fullName>
    </submittedName>
</protein>